<gene>
    <name evidence="3" type="ORF">Ocin01_05141</name>
</gene>
<dbReference type="AlphaFoldDB" id="A0A1D2N8Y0"/>
<feature type="compositionally biased region" description="Basic and acidic residues" evidence="1">
    <location>
        <begin position="390"/>
        <end position="401"/>
    </location>
</feature>
<evidence type="ECO:0000313" key="4">
    <source>
        <dbReference type="Proteomes" id="UP000094527"/>
    </source>
</evidence>
<dbReference type="CDD" id="cd14364">
    <property type="entry name" value="CUE_ASCC2"/>
    <property type="match status" value="1"/>
</dbReference>
<evidence type="ECO:0000313" key="3">
    <source>
        <dbReference type="EMBL" id="ODN01545.1"/>
    </source>
</evidence>
<feature type="region of interest" description="Disordered" evidence="1">
    <location>
        <begin position="360"/>
        <end position="458"/>
    </location>
</feature>
<dbReference type="GO" id="GO:0006355">
    <property type="term" value="P:regulation of DNA-templated transcription"/>
    <property type="evidence" value="ECO:0007669"/>
    <property type="project" value="TreeGrafter"/>
</dbReference>
<dbReference type="Gene3D" id="1.10.8.10">
    <property type="entry name" value="DNA helicase RuvA subunit, C-terminal domain"/>
    <property type="match status" value="1"/>
</dbReference>
<keyword evidence="4" id="KW-1185">Reference proteome</keyword>
<dbReference type="PANTHER" id="PTHR21494">
    <property type="entry name" value="ACTIVATING SIGNAL COINTEGRATOR 1 COMPLEX SUBUNIT 2 ASC-1 COMPLEX SUBUNIT P100"/>
    <property type="match status" value="1"/>
</dbReference>
<evidence type="ECO:0000259" key="2">
    <source>
        <dbReference type="PROSITE" id="PS51140"/>
    </source>
</evidence>
<accession>A0A1D2N8Y0</accession>
<dbReference type="OrthoDB" id="5577209at2759"/>
<dbReference type="Pfam" id="PF02845">
    <property type="entry name" value="CUE"/>
    <property type="match status" value="1"/>
</dbReference>
<reference evidence="3 4" key="1">
    <citation type="journal article" date="2016" name="Genome Biol. Evol.">
        <title>Gene Family Evolution Reflects Adaptation to Soil Environmental Stressors in the Genome of the Collembolan Orchesella cincta.</title>
        <authorList>
            <person name="Faddeeva-Vakhrusheva A."/>
            <person name="Derks M.F."/>
            <person name="Anvar S.Y."/>
            <person name="Agamennone V."/>
            <person name="Suring W."/>
            <person name="Smit S."/>
            <person name="van Straalen N.M."/>
            <person name="Roelofs D."/>
        </authorList>
    </citation>
    <scope>NUCLEOTIDE SEQUENCE [LARGE SCALE GENOMIC DNA]</scope>
    <source>
        <tissue evidence="3">Mixed pool</tissue>
    </source>
</reference>
<dbReference type="PANTHER" id="PTHR21494:SF0">
    <property type="entry name" value="ACTIVATING SIGNAL COINTEGRATOR 1 COMPLEX SUBUNIT 2"/>
    <property type="match status" value="1"/>
</dbReference>
<dbReference type="SMART" id="SM00546">
    <property type="entry name" value="CUE"/>
    <property type="match status" value="1"/>
</dbReference>
<dbReference type="InterPro" id="IPR052586">
    <property type="entry name" value="ASCC2"/>
</dbReference>
<feature type="domain" description="CUE" evidence="2">
    <location>
        <begin position="152"/>
        <end position="195"/>
    </location>
</feature>
<dbReference type="OMA" id="NAISACF"/>
<protein>
    <submittedName>
        <fullName evidence="3">Activating signal cointegrator 1 complex subunit 2</fullName>
    </submittedName>
</protein>
<feature type="non-terminal residue" evidence="3">
    <location>
        <position position="1"/>
    </location>
</feature>
<dbReference type="InterPro" id="IPR003892">
    <property type="entry name" value="CUE"/>
</dbReference>
<dbReference type="GO" id="GO:0043130">
    <property type="term" value="F:ubiquitin binding"/>
    <property type="evidence" value="ECO:0007669"/>
    <property type="project" value="InterPro"/>
</dbReference>
<feature type="compositionally biased region" description="Basic residues" evidence="1">
    <location>
        <begin position="446"/>
        <end position="458"/>
    </location>
</feature>
<dbReference type="SUPFAM" id="SSF46934">
    <property type="entry name" value="UBA-like"/>
    <property type="match status" value="1"/>
</dbReference>
<feature type="compositionally biased region" description="Basic and acidic residues" evidence="1">
    <location>
        <begin position="279"/>
        <end position="294"/>
    </location>
</feature>
<dbReference type="PROSITE" id="PS51140">
    <property type="entry name" value="CUE"/>
    <property type="match status" value="1"/>
</dbReference>
<comment type="caution">
    <text evidence="3">The sequence shown here is derived from an EMBL/GenBank/DDBJ whole genome shotgun (WGS) entry which is preliminary data.</text>
</comment>
<dbReference type="STRING" id="48709.A0A1D2N8Y0"/>
<dbReference type="InterPro" id="IPR009060">
    <property type="entry name" value="UBA-like_sf"/>
</dbReference>
<dbReference type="EMBL" id="LJIJ01000147">
    <property type="protein sequence ID" value="ODN01545.1"/>
    <property type="molecule type" value="Genomic_DNA"/>
</dbReference>
<dbReference type="Proteomes" id="UP000094527">
    <property type="component" value="Unassembled WGS sequence"/>
</dbReference>
<dbReference type="InterPro" id="IPR041800">
    <property type="entry name" value="ASCC2_CUE"/>
</dbReference>
<feature type="region of interest" description="Disordered" evidence="1">
    <location>
        <begin position="279"/>
        <end position="317"/>
    </location>
</feature>
<name>A0A1D2N8Y0_ORCCI</name>
<evidence type="ECO:0000256" key="1">
    <source>
        <dbReference type="SAM" id="MobiDB-lite"/>
    </source>
</evidence>
<organism evidence="3 4">
    <name type="scientific">Orchesella cincta</name>
    <name type="common">Springtail</name>
    <name type="synonym">Podura cincta</name>
    <dbReference type="NCBI Taxonomy" id="48709"/>
    <lineage>
        <taxon>Eukaryota</taxon>
        <taxon>Metazoa</taxon>
        <taxon>Ecdysozoa</taxon>
        <taxon>Arthropoda</taxon>
        <taxon>Hexapoda</taxon>
        <taxon>Collembola</taxon>
        <taxon>Entomobryomorpha</taxon>
        <taxon>Entomobryoidea</taxon>
        <taxon>Orchesellidae</taxon>
        <taxon>Orchesellinae</taxon>
        <taxon>Orchesella</taxon>
    </lineage>
</organism>
<feature type="compositionally biased region" description="Polar residues" evidence="1">
    <location>
        <begin position="297"/>
        <end position="307"/>
    </location>
</feature>
<proteinExistence type="predicted"/>
<sequence length="458" mass="52521">LAATYEPQCCKLWSKASYHLPSLEERVMVLRMLIIRLYRVTLVSATLQQVSSSNDQRIDEFFEVLTNCLDEKTFIRDYEKAYPFKQDINDLLSRGVFIDETRIDYMANAISACFHACGEDYAVEKIVVDPLYDPNFDRQLLGACSLDITGVELQSLVTQVKDILPELPDSYVEVVLKHYGYQSEVAINALLEGSVPTRLEKYKNESYVQPLNDDQVGSTDRGVGTDNALEKLASRLKIGDVWKQQDAERFYAGKRRHGFESAPSNEMAEDMKLKIKDICSMKEEPTKPTKDVKSGKKSVQIQTPNTENSKDEPYVDESLLPTFHRSLEYEYEDEYDDTYDELGVGMTEPDNYKPLNQKLSRAVEQDDDDEEESQEGKKLDLYEDPAIVRARLERRREDKMQHHQRRGPGPPPQAADVVGKAKGQGQDKDVLYARRQKTANKDSGGYKKKRADFKRREF</sequence>